<keyword evidence="4" id="KW-1185">Reference proteome</keyword>
<proteinExistence type="predicted"/>
<evidence type="ECO:0000256" key="1">
    <source>
        <dbReference type="SAM" id="MobiDB-lite"/>
    </source>
</evidence>
<dbReference type="Proteomes" id="UP001144805">
    <property type="component" value="Unassembled WGS sequence"/>
</dbReference>
<organism evidence="3 4">
    <name type="scientific">Kaistia nematophila</name>
    <dbReference type="NCBI Taxonomy" id="2994654"/>
    <lineage>
        <taxon>Bacteria</taxon>
        <taxon>Pseudomonadati</taxon>
        <taxon>Pseudomonadota</taxon>
        <taxon>Alphaproteobacteria</taxon>
        <taxon>Hyphomicrobiales</taxon>
        <taxon>Kaistiaceae</taxon>
        <taxon>Kaistia</taxon>
    </lineage>
</organism>
<dbReference type="InterPro" id="IPR053853">
    <property type="entry name" value="FitA-like_RHH"/>
</dbReference>
<evidence type="ECO:0000313" key="4">
    <source>
        <dbReference type="Proteomes" id="UP001144805"/>
    </source>
</evidence>
<evidence type="ECO:0000313" key="3">
    <source>
        <dbReference type="EMBL" id="MCX5569183.1"/>
    </source>
</evidence>
<dbReference type="SUPFAM" id="SSF47598">
    <property type="entry name" value="Ribbon-helix-helix"/>
    <property type="match status" value="1"/>
</dbReference>
<feature type="domain" description="Antitoxin FitA-like ribbon-helix-helix" evidence="2">
    <location>
        <begin position="2"/>
        <end position="37"/>
    </location>
</feature>
<feature type="region of interest" description="Disordered" evidence="1">
    <location>
        <begin position="56"/>
        <end position="80"/>
    </location>
</feature>
<dbReference type="AlphaFoldDB" id="A0A9X3E171"/>
<accession>A0A9X3E171</accession>
<name>A0A9X3E171_9HYPH</name>
<dbReference type="EMBL" id="JAPKNK010000002">
    <property type="protein sequence ID" value="MCX5569183.1"/>
    <property type="molecule type" value="Genomic_DNA"/>
</dbReference>
<reference evidence="3" key="1">
    <citation type="submission" date="2022-11" db="EMBL/GenBank/DDBJ databases">
        <title>Biodiversity and phylogenetic relationships of bacteria.</title>
        <authorList>
            <person name="Machado R.A.R."/>
            <person name="Bhat A."/>
            <person name="Loulou A."/>
            <person name="Kallel S."/>
        </authorList>
    </citation>
    <scope>NUCLEOTIDE SEQUENCE</scope>
    <source>
        <strain evidence="3">K-TC2</strain>
    </source>
</reference>
<comment type="caution">
    <text evidence="3">The sequence shown here is derived from an EMBL/GenBank/DDBJ whole genome shotgun (WGS) entry which is preliminary data.</text>
</comment>
<evidence type="ECO:0000259" key="2">
    <source>
        <dbReference type="Pfam" id="PF22513"/>
    </source>
</evidence>
<sequence length="80" mass="9305">MAQMLVRNIEDDVAARFKQRARSEGKSTEQALRDLVADYARDRKAEALARLQELRARMEPAMPDPTPWIREDRDGDHGRR</sequence>
<dbReference type="RefSeq" id="WP_266338132.1">
    <property type="nucleotide sequence ID" value="NZ_JAPKNK010000002.1"/>
</dbReference>
<protein>
    <recommendedName>
        <fullName evidence="2">Antitoxin FitA-like ribbon-helix-helix domain-containing protein</fullName>
    </recommendedName>
</protein>
<dbReference type="Pfam" id="PF22513">
    <property type="entry name" value="FitA-like_RHH"/>
    <property type="match status" value="1"/>
</dbReference>
<gene>
    <name evidence="3" type="ORF">OSH07_08250</name>
</gene>
<dbReference type="GO" id="GO:0006355">
    <property type="term" value="P:regulation of DNA-templated transcription"/>
    <property type="evidence" value="ECO:0007669"/>
    <property type="project" value="InterPro"/>
</dbReference>
<feature type="compositionally biased region" description="Basic and acidic residues" evidence="1">
    <location>
        <begin position="69"/>
        <end position="80"/>
    </location>
</feature>
<dbReference type="InterPro" id="IPR010985">
    <property type="entry name" value="Ribbon_hlx_hlx"/>
</dbReference>